<accession>A0A8D8FDH0</accession>
<evidence type="ECO:0000313" key="1">
    <source>
        <dbReference type="EMBL" id="CAG6466740.1"/>
    </source>
</evidence>
<protein>
    <submittedName>
        <fullName evidence="1">(northern house mosquito) hypothetical protein</fullName>
    </submittedName>
</protein>
<dbReference type="EMBL" id="HBUE01057010">
    <property type="protein sequence ID" value="CAG6466740.1"/>
    <property type="molecule type" value="Transcribed_RNA"/>
</dbReference>
<organism evidence="1">
    <name type="scientific">Culex pipiens</name>
    <name type="common">House mosquito</name>
    <dbReference type="NCBI Taxonomy" id="7175"/>
    <lineage>
        <taxon>Eukaryota</taxon>
        <taxon>Metazoa</taxon>
        <taxon>Ecdysozoa</taxon>
        <taxon>Arthropoda</taxon>
        <taxon>Hexapoda</taxon>
        <taxon>Insecta</taxon>
        <taxon>Pterygota</taxon>
        <taxon>Neoptera</taxon>
        <taxon>Endopterygota</taxon>
        <taxon>Diptera</taxon>
        <taxon>Nematocera</taxon>
        <taxon>Culicoidea</taxon>
        <taxon>Culicidae</taxon>
        <taxon>Culicinae</taxon>
        <taxon>Culicini</taxon>
        <taxon>Culex</taxon>
        <taxon>Culex</taxon>
    </lineage>
</organism>
<sequence length="172" mass="19956">MPLCTGFFASSAATYFSGSFCVKDGRHFFRAQRVFSLFPQHFQIGVPPFRQFRTFLCRCYALRQSTFSLSNTSTLSRRCFALRRPHSTFFQKFHFISAILPSWEPPSLTSARVKKSHRAQCPPSDNCTSRPVFSIFRTRVEMSYPARFNPTRTDQCFSDFSRVKNVINFRGL</sequence>
<proteinExistence type="predicted"/>
<name>A0A8D8FDH0_CULPI</name>
<reference evidence="1" key="1">
    <citation type="submission" date="2021-05" db="EMBL/GenBank/DDBJ databases">
        <authorList>
            <person name="Alioto T."/>
            <person name="Alioto T."/>
            <person name="Gomez Garrido J."/>
        </authorList>
    </citation>
    <scope>NUCLEOTIDE SEQUENCE</scope>
</reference>
<dbReference type="AlphaFoldDB" id="A0A8D8FDH0"/>